<feature type="transmembrane region" description="Helical" evidence="2">
    <location>
        <begin position="15"/>
        <end position="36"/>
    </location>
</feature>
<dbReference type="EMBL" id="JAGTTM010000002">
    <property type="protein sequence ID" value="MCC2029000.1"/>
    <property type="molecule type" value="Genomic_DNA"/>
</dbReference>
<dbReference type="Proteomes" id="UP001139289">
    <property type="component" value="Unassembled WGS sequence"/>
</dbReference>
<feature type="compositionally biased region" description="Basic and acidic residues" evidence="1">
    <location>
        <begin position="171"/>
        <end position="183"/>
    </location>
</feature>
<evidence type="ECO:0000256" key="1">
    <source>
        <dbReference type="SAM" id="MobiDB-lite"/>
    </source>
</evidence>
<feature type="transmembrane region" description="Helical" evidence="2">
    <location>
        <begin position="56"/>
        <end position="75"/>
    </location>
</feature>
<feature type="region of interest" description="Disordered" evidence="1">
    <location>
        <begin position="171"/>
        <end position="201"/>
    </location>
</feature>
<sequence>MTGQEKSIARRGRSIGVLGLLLAGGVGIIASTQTWLTVVRADAGDPIVVAGADAMPLLAPLSLAVLALGAALALVGRVLRHVLAVLALAAGVLLAWWTAEILVAAPLSAVAPTVTQATGLAGGTAVADTIASIEPSAWPVIALVGWVILIFAAGFAVATAHRWRTGGRKYRTDGAPHAEHEGPVDAIDSWDDLSRGTDPTR</sequence>
<keyword evidence="4" id="KW-1185">Reference proteome</keyword>
<feature type="transmembrane region" description="Helical" evidence="2">
    <location>
        <begin position="82"/>
        <end position="99"/>
    </location>
</feature>
<evidence type="ECO:0000313" key="3">
    <source>
        <dbReference type="EMBL" id="MCC2029000.1"/>
    </source>
</evidence>
<reference evidence="3" key="1">
    <citation type="submission" date="2021-04" db="EMBL/GenBank/DDBJ databases">
        <title>Microbacterium tenobrionis sp. nov. and Microbacterium allomyrinae sp. nov., isolated from larvae of Tenobrio molitor and Allomyrina dichotoma, respectively.</title>
        <authorList>
            <person name="Lee S.D."/>
        </authorList>
    </citation>
    <scope>NUCLEOTIDE SEQUENCE</scope>
    <source>
        <strain evidence="3">YMB-B2</strain>
    </source>
</reference>
<keyword evidence="2" id="KW-0472">Membrane</keyword>
<feature type="transmembrane region" description="Helical" evidence="2">
    <location>
        <begin position="137"/>
        <end position="160"/>
    </location>
</feature>
<protein>
    <submittedName>
        <fullName evidence="3">Trp biosynthesis-associated membrane protein</fullName>
    </submittedName>
</protein>
<evidence type="ECO:0000313" key="4">
    <source>
        <dbReference type="Proteomes" id="UP001139289"/>
    </source>
</evidence>
<evidence type="ECO:0000256" key="2">
    <source>
        <dbReference type="SAM" id="Phobius"/>
    </source>
</evidence>
<gene>
    <name evidence="3" type="ORF">KEC56_05640</name>
</gene>
<keyword evidence="2" id="KW-0812">Transmembrane</keyword>
<dbReference type="RefSeq" id="WP_175986295.1">
    <property type="nucleotide sequence ID" value="NZ_JAGTTM010000002.1"/>
</dbReference>
<dbReference type="InterPro" id="IPR019051">
    <property type="entry name" value="Trp_biosyn_TM_oprn/chp"/>
</dbReference>
<accession>A0A9X1LNZ6</accession>
<dbReference type="Pfam" id="PF09534">
    <property type="entry name" value="Trp_oprn_chp"/>
    <property type="match status" value="1"/>
</dbReference>
<name>A0A9X1LNZ6_9MICO</name>
<comment type="caution">
    <text evidence="3">The sequence shown here is derived from an EMBL/GenBank/DDBJ whole genome shotgun (WGS) entry which is preliminary data.</text>
</comment>
<proteinExistence type="predicted"/>
<feature type="compositionally biased region" description="Basic and acidic residues" evidence="1">
    <location>
        <begin position="192"/>
        <end position="201"/>
    </location>
</feature>
<dbReference type="AlphaFoldDB" id="A0A9X1LNZ6"/>
<organism evidence="3 4">
    <name type="scientific">Microbacterium tenebrionis</name>
    <dbReference type="NCBI Taxonomy" id="2830665"/>
    <lineage>
        <taxon>Bacteria</taxon>
        <taxon>Bacillati</taxon>
        <taxon>Actinomycetota</taxon>
        <taxon>Actinomycetes</taxon>
        <taxon>Micrococcales</taxon>
        <taxon>Microbacteriaceae</taxon>
        <taxon>Microbacterium</taxon>
    </lineage>
</organism>
<keyword evidence="2" id="KW-1133">Transmembrane helix</keyword>